<organism evidence="1 2">
    <name type="scientific">Bosea vaviloviae</name>
    <dbReference type="NCBI Taxonomy" id="1526658"/>
    <lineage>
        <taxon>Bacteria</taxon>
        <taxon>Pseudomonadati</taxon>
        <taxon>Pseudomonadota</taxon>
        <taxon>Alphaproteobacteria</taxon>
        <taxon>Hyphomicrobiales</taxon>
        <taxon>Boseaceae</taxon>
        <taxon>Bosea</taxon>
    </lineage>
</organism>
<dbReference type="AlphaFoldDB" id="A0A0N1F1Y6"/>
<dbReference type="OrthoDB" id="8611097at2"/>
<dbReference type="RefSeq" id="WP_054211047.1">
    <property type="nucleotide sequence ID" value="NZ_LGSZ01000054.1"/>
</dbReference>
<evidence type="ECO:0000313" key="1">
    <source>
        <dbReference type="EMBL" id="KPH78306.1"/>
    </source>
</evidence>
<gene>
    <name evidence="1" type="ORF">AE618_21100</name>
</gene>
<dbReference type="PATRIC" id="fig|1526658.3.peg.1898"/>
<keyword evidence="2" id="KW-1185">Reference proteome</keyword>
<accession>A0A0N1F1Y6</accession>
<name>A0A0N1F1Y6_9HYPH</name>
<sequence>MSFPETGKVFPNGRASDEKFAKLVANVLCRALGERSSAIKVVARWTGAGERTVKNWFVAKNAPSGDHFLELVRHCPDMLDEFLAAAGQKERLAGVSVRAARLALVTSILALDKLMDSEDGEASLR</sequence>
<comment type="caution">
    <text evidence="1">The sequence shown here is derived from an EMBL/GenBank/DDBJ whole genome shotgun (WGS) entry which is preliminary data.</text>
</comment>
<reference evidence="1 2" key="1">
    <citation type="submission" date="2015-07" db="EMBL/GenBank/DDBJ databases">
        <title>Whole genome sequencing of Bosea vaviloviae isolated from cave pool.</title>
        <authorList>
            <person name="Tan N.E.H."/>
            <person name="Lee Y.P."/>
            <person name="Gan H.M."/>
            <person name="Barton H."/>
            <person name="Savka M.A."/>
        </authorList>
    </citation>
    <scope>NUCLEOTIDE SEQUENCE [LARGE SCALE GENOMIC DNA]</scope>
    <source>
        <strain evidence="1 2">SD260</strain>
    </source>
</reference>
<evidence type="ECO:0000313" key="2">
    <source>
        <dbReference type="Proteomes" id="UP000037822"/>
    </source>
</evidence>
<protein>
    <submittedName>
        <fullName evidence="1">Uncharacterized protein</fullName>
    </submittedName>
</protein>
<dbReference type="EMBL" id="LGSZ01000054">
    <property type="protein sequence ID" value="KPH78306.1"/>
    <property type="molecule type" value="Genomic_DNA"/>
</dbReference>
<proteinExistence type="predicted"/>
<dbReference type="Proteomes" id="UP000037822">
    <property type="component" value="Unassembled WGS sequence"/>
</dbReference>